<evidence type="ECO:0000313" key="2">
    <source>
        <dbReference type="Proteomes" id="UP000017834"/>
    </source>
</evidence>
<name>A0ABP2ZLZ1_ENTCL</name>
<reference evidence="1 2" key="1">
    <citation type="journal article" date="2014" name="Genome Announc.">
        <title>Draft Genome Sequence of Enterobacter cloacae Strain S611.</title>
        <authorList>
            <person name="Wang D."/>
            <person name="Han C.S."/>
            <person name="Dichosa A.E."/>
            <person name="Gleasner C.D."/>
            <person name="Johnson S.L."/>
            <person name="Daligault H.E."/>
            <person name="Davenport K.W."/>
            <person name="Li P.E."/>
            <person name="Pierson E.A."/>
            <person name="Pierson L.S.III."/>
        </authorList>
    </citation>
    <scope>NUCLEOTIDE SEQUENCE [LARGE SCALE GENOMIC DNA]</scope>
    <source>
        <strain evidence="1 2">S611</strain>
    </source>
</reference>
<protein>
    <submittedName>
        <fullName evidence="1">Uncharacterized protein</fullName>
    </submittedName>
</protein>
<organism evidence="1 2">
    <name type="scientific">Enterobacter cloacae S611</name>
    <dbReference type="NCBI Taxonomy" id="1399146"/>
    <lineage>
        <taxon>Bacteria</taxon>
        <taxon>Pseudomonadati</taxon>
        <taxon>Pseudomonadota</taxon>
        <taxon>Gammaproteobacteria</taxon>
        <taxon>Enterobacterales</taxon>
        <taxon>Enterobacteriaceae</taxon>
        <taxon>Enterobacter</taxon>
        <taxon>Enterobacter cloacae complex</taxon>
    </lineage>
</organism>
<accession>A0ABP2ZLZ1</accession>
<evidence type="ECO:0000313" key="1">
    <source>
        <dbReference type="EMBL" id="ESS57410.1"/>
    </source>
</evidence>
<dbReference type="Proteomes" id="UP000017834">
    <property type="component" value="Unassembled WGS sequence"/>
</dbReference>
<sequence>MGKKALKKHRFSNIPIQTTARLAAPMAKQCFIFLFVLNTKQRFFKSAKRETYHPLTSLISEQMGYVTFSFSN</sequence>
<gene>
    <name evidence="1" type="ORF">EDP2_989</name>
</gene>
<keyword evidence="2" id="KW-1185">Reference proteome</keyword>
<comment type="caution">
    <text evidence="1">The sequence shown here is derived from an EMBL/GenBank/DDBJ whole genome shotgun (WGS) entry which is preliminary data.</text>
</comment>
<proteinExistence type="predicted"/>
<dbReference type="EMBL" id="AXOM01000048">
    <property type="protein sequence ID" value="ESS57410.1"/>
    <property type="molecule type" value="Genomic_DNA"/>
</dbReference>